<protein>
    <submittedName>
        <fullName evidence="1">Uncharacterized protein</fullName>
    </submittedName>
</protein>
<sequence length="92" mass="10257">MYLRSISVIRVVDSSEFKSVQVEVDELNTAAQVVKAIMKQVEWDKKPKNLHAYTESPAYNQNAEELNSCNVEDVIARGGPVFVKDLGTTPSE</sequence>
<evidence type="ECO:0000313" key="1">
    <source>
        <dbReference type="EMBL" id="KAJ2689035.1"/>
    </source>
</evidence>
<organism evidence="1 2">
    <name type="scientific">Coemansia spiralis</name>
    <dbReference type="NCBI Taxonomy" id="417178"/>
    <lineage>
        <taxon>Eukaryota</taxon>
        <taxon>Fungi</taxon>
        <taxon>Fungi incertae sedis</taxon>
        <taxon>Zoopagomycota</taxon>
        <taxon>Kickxellomycotina</taxon>
        <taxon>Kickxellomycetes</taxon>
        <taxon>Kickxellales</taxon>
        <taxon>Kickxellaceae</taxon>
        <taxon>Coemansia</taxon>
    </lineage>
</organism>
<comment type="caution">
    <text evidence="1">The sequence shown here is derived from an EMBL/GenBank/DDBJ whole genome shotgun (WGS) entry which is preliminary data.</text>
</comment>
<dbReference type="OrthoDB" id="10541255at2759"/>
<accession>A0A9W8L545</accession>
<name>A0A9W8L545_9FUNG</name>
<keyword evidence="2" id="KW-1185">Reference proteome</keyword>
<gene>
    <name evidence="1" type="ORF">IWW39_001756</name>
</gene>
<dbReference type="Proteomes" id="UP001151516">
    <property type="component" value="Unassembled WGS sequence"/>
</dbReference>
<dbReference type="AlphaFoldDB" id="A0A9W8L545"/>
<evidence type="ECO:0000313" key="2">
    <source>
        <dbReference type="Proteomes" id="UP001151516"/>
    </source>
</evidence>
<reference evidence="1" key="1">
    <citation type="submission" date="2022-07" db="EMBL/GenBank/DDBJ databases">
        <title>Phylogenomic reconstructions and comparative analyses of Kickxellomycotina fungi.</title>
        <authorList>
            <person name="Reynolds N.K."/>
            <person name="Stajich J.E."/>
            <person name="Barry K."/>
            <person name="Grigoriev I.V."/>
            <person name="Crous P."/>
            <person name="Smith M.E."/>
        </authorList>
    </citation>
    <scope>NUCLEOTIDE SEQUENCE</scope>
    <source>
        <strain evidence="1">CBS 109367</strain>
    </source>
</reference>
<dbReference type="EMBL" id="JANBTX010000033">
    <property type="protein sequence ID" value="KAJ2689035.1"/>
    <property type="molecule type" value="Genomic_DNA"/>
</dbReference>
<proteinExistence type="predicted"/>